<dbReference type="Gene3D" id="3.30.300.30">
    <property type="match status" value="1"/>
</dbReference>
<protein>
    <submittedName>
        <fullName evidence="2">AMP-binding protein</fullName>
    </submittedName>
</protein>
<dbReference type="Pfam" id="PF13193">
    <property type="entry name" value="AMP-binding_C"/>
    <property type="match status" value="1"/>
</dbReference>
<dbReference type="InterPro" id="IPR045851">
    <property type="entry name" value="AMP-bd_C_sf"/>
</dbReference>
<dbReference type="PANTHER" id="PTHR43767:SF1">
    <property type="entry name" value="NONRIBOSOMAL PEPTIDE SYNTHASE PES1 (EUROFUNG)-RELATED"/>
    <property type="match status" value="1"/>
</dbReference>
<proteinExistence type="predicted"/>
<evidence type="ECO:0000313" key="2">
    <source>
        <dbReference type="EMBL" id="MFC7268173.1"/>
    </source>
</evidence>
<comment type="caution">
    <text evidence="2">The sequence shown here is derived from an EMBL/GenBank/DDBJ whole genome shotgun (WGS) entry which is preliminary data.</text>
</comment>
<dbReference type="PANTHER" id="PTHR43767">
    <property type="entry name" value="LONG-CHAIN-FATTY-ACID--COA LIGASE"/>
    <property type="match status" value="1"/>
</dbReference>
<reference evidence="3" key="1">
    <citation type="journal article" date="2019" name="Int. J. Syst. Evol. Microbiol.">
        <title>The Global Catalogue of Microorganisms (GCM) 10K type strain sequencing project: providing services to taxonomists for standard genome sequencing and annotation.</title>
        <authorList>
            <consortium name="The Broad Institute Genomics Platform"/>
            <consortium name="The Broad Institute Genome Sequencing Center for Infectious Disease"/>
            <person name="Wu L."/>
            <person name="Ma J."/>
        </authorList>
    </citation>
    <scope>NUCLEOTIDE SEQUENCE [LARGE SCALE GENOMIC DNA]</scope>
    <source>
        <strain evidence="3">CGMCC 1.15772</strain>
    </source>
</reference>
<dbReference type="EMBL" id="JBHTBE010000001">
    <property type="protein sequence ID" value="MFC7268173.1"/>
    <property type="molecule type" value="Genomic_DNA"/>
</dbReference>
<organism evidence="2 3">
    <name type="scientific">Microbacterium fluvii</name>
    <dbReference type="NCBI Taxonomy" id="415215"/>
    <lineage>
        <taxon>Bacteria</taxon>
        <taxon>Bacillati</taxon>
        <taxon>Actinomycetota</taxon>
        <taxon>Actinomycetes</taxon>
        <taxon>Micrococcales</taxon>
        <taxon>Microbacteriaceae</taxon>
        <taxon>Microbacterium</taxon>
    </lineage>
</organism>
<keyword evidence="3" id="KW-1185">Reference proteome</keyword>
<dbReference type="InterPro" id="IPR050237">
    <property type="entry name" value="ATP-dep_AMP-bd_enzyme"/>
</dbReference>
<dbReference type="InterPro" id="IPR025110">
    <property type="entry name" value="AMP-bd_C"/>
</dbReference>
<dbReference type="InterPro" id="IPR042099">
    <property type="entry name" value="ANL_N_sf"/>
</dbReference>
<dbReference type="SUPFAM" id="SSF56801">
    <property type="entry name" value="Acetyl-CoA synthetase-like"/>
    <property type="match status" value="1"/>
</dbReference>
<accession>A0ABW2HE38</accession>
<dbReference type="Proteomes" id="UP001596507">
    <property type="component" value="Unassembled WGS sequence"/>
</dbReference>
<dbReference type="Gene3D" id="3.40.50.12780">
    <property type="entry name" value="N-terminal domain of ligase-like"/>
    <property type="match status" value="1"/>
</dbReference>
<name>A0ABW2HE38_9MICO</name>
<sequence>MSREVAIHPCGIERSSEQMRTAILEDGSFVRFADVDEVGVVLLDGPNVFVGYVDDAHNQGIWVDVDGARWFNTGDTARQDADGYFWLTGRKKELIIRGGHNIDPRIIEDALQQHPDVALAAAIGRPDWHAGEVPVAYVQLRPGATVSESDLATFASSRVGERAARPKAVHIVDELPMTTVGKIFKPALTMREIEDVVRGVALDCDTELDSVVVVQHPSRGLLTTVEANGDLDAFAQRLGQFTFAVELRGRSVDSFSREETPREQG</sequence>
<feature type="domain" description="AMP-binding enzyme C-terminal" evidence="1">
    <location>
        <begin position="107"/>
        <end position="182"/>
    </location>
</feature>
<gene>
    <name evidence="2" type="ORF">ACFQRL_04270</name>
</gene>
<evidence type="ECO:0000259" key="1">
    <source>
        <dbReference type="Pfam" id="PF13193"/>
    </source>
</evidence>
<evidence type="ECO:0000313" key="3">
    <source>
        <dbReference type="Proteomes" id="UP001596507"/>
    </source>
</evidence>
<dbReference type="RefSeq" id="WP_316250203.1">
    <property type="nucleotide sequence ID" value="NZ_JAOPFX010000001.1"/>
</dbReference>